<proteinExistence type="predicted"/>
<dbReference type="PROSITE" id="PS50021">
    <property type="entry name" value="CH"/>
    <property type="match status" value="1"/>
</dbReference>
<dbReference type="InterPro" id="IPR036872">
    <property type="entry name" value="CH_dom_sf"/>
</dbReference>
<evidence type="ECO:0000313" key="3">
    <source>
        <dbReference type="Proteomes" id="UP000504634"/>
    </source>
</evidence>
<protein>
    <submittedName>
        <fullName evidence="4">Protein BIM1-like</fullName>
    </submittedName>
</protein>
<feature type="region of interest" description="Disordered" evidence="1">
    <location>
        <begin position="137"/>
        <end position="201"/>
    </location>
</feature>
<gene>
    <name evidence="4" type="primary">LOC115629743</name>
</gene>
<dbReference type="InterPro" id="IPR027328">
    <property type="entry name" value="MAPRE"/>
</dbReference>
<dbReference type="Proteomes" id="UP000504634">
    <property type="component" value="Unplaced"/>
</dbReference>
<feature type="compositionally biased region" description="Low complexity" evidence="1">
    <location>
        <begin position="138"/>
        <end position="153"/>
    </location>
</feature>
<dbReference type="RefSeq" id="XP_030382137.1">
    <property type="nucleotide sequence ID" value="XM_030526277.1"/>
</dbReference>
<dbReference type="InterPro" id="IPR001715">
    <property type="entry name" value="CH_dom"/>
</dbReference>
<dbReference type="GO" id="GO:0008017">
    <property type="term" value="F:microtubule binding"/>
    <property type="evidence" value="ECO:0007669"/>
    <property type="project" value="InterPro"/>
</dbReference>
<organism evidence="3 4">
    <name type="scientific">Drosophila lebanonensis</name>
    <name type="common">Fruit fly</name>
    <name type="synonym">Scaptodrosophila lebanonensis</name>
    <dbReference type="NCBI Taxonomy" id="7225"/>
    <lineage>
        <taxon>Eukaryota</taxon>
        <taxon>Metazoa</taxon>
        <taxon>Ecdysozoa</taxon>
        <taxon>Arthropoda</taxon>
        <taxon>Hexapoda</taxon>
        <taxon>Insecta</taxon>
        <taxon>Pterygota</taxon>
        <taxon>Neoptera</taxon>
        <taxon>Endopterygota</taxon>
        <taxon>Diptera</taxon>
        <taxon>Brachycera</taxon>
        <taxon>Muscomorpha</taxon>
        <taxon>Ephydroidea</taxon>
        <taxon>Drosophilidae</taxon>
        <taxon>Scaptodrosophila</taxon>
    </lineage>
</organism>
<dbReference type="Gene3D" id="1.10.418.10">
    <property type="entry name" value="Calponin-like domain"/>
    <property type="match status" value="1"/>
</dbReference>
<evidence type="ECO:0000259" key="2">
    <source>
        <dbReference type="PROSITE" id="PS50021"/>
    </source>
</evidence>
<dbReference type="PANTHER" id="PTHR10623">
    <property type="entry name" value="MICROTUBULE-ASSOCIATED PROTEIN RP/EB FAMILY MEMBER"/>
    <property type="match status" value="1"/>
</dbReference>
<accession>A0A6J2U4R8</accession>
<reference evidence="4" key="1">
    <citation type="submission" date="2025-08" db="UniProtKB">
        <authorList>
            <consortium name="RefSeq"/>
        </authorList>
    </citation>
    <scope>IDENTIFICATION</scope>
    <source>
        <strain evidence="4">11010-0011.00</strain>
        <tissue evidence="4">Whole body</tissue>
    </source>
</reference>
<evidence type="ECO:0000256" key="1">
    <source>
        <dbReference type="SAM" id="MobiDB-lite"/>
    </source>
</evidence>
<sequence>MAKIPIRQLLSWANHILQSEFESLDEFNTGAAYIQILHSIFPKEVPISKVRFIANYQYEVDSNFMLLKNVFKTLNLSYPLEIRELIRGQRHYRLLSWLRDLYQKHDTGAPYDALAARKNQPIGFCRGYNNALRKTTRLGSSTQSLTSNTSTGSRYESGVRGNIQSTPNRNLPKRIPKPKQKAVESSDPSACGDDKPKSDMQRELSALRASKEDLNRKINKVKYFATRKDWLDTPDVAIDAIRSYLCIDDQVKSTGNGNGDGDSPTAFVQEQSDHSDQSDSISKTTP</sequence>
<feature type="domain" description="Calponin-homology (CH)" evidence="2">
    <location>
        <begin position="3"/>
        <end position="106"/>
    </location>
</feature>
<feature type="compositionally biased region" description="Basic residues" evidence="1">
    <location>
        <begin position="171"/>
        <end position="180"/>
    </location>
</feature>
<name>A0A6J2U4R8_DROLE</name>
<evidence type="ECO:0000313" key="4">
    <source>
        <dbReference type="RefSeq" id="XP_030382137.1"/>
    </source>
</evidence>
<dbReference type="SUPFAM" id="SSF47576">
    <property type="entry name" value="Calponin-homology domain, CH-domain"/>
    <property type="match status" value="1"/>
</dbReference>
<feature type="region of interest" description="Disordered" evidence="1">
    <location>
        <begin position="250"/>
        <end position="286"/>
    </location>
</feature>
<feature type="compositionally biased region" description="Basic and acidic residues" evidence="1">
    <location>
        <begin position="192"/>
        <end position="201"/>
    </location>
</feature>
<dbReference type="OrthoDB" id="2119228at2759"/>
<dbReference type="AlphaFoldDB" id="A0A6J2U4R8"/>
<keyword evidence="3" id="KW-1185">Reference proteome</keyword>
<dbReference type="GeneID" id="115629743"/>